<sequence>MCSPWVGFIAVPGIFLLVPDLSLSHTIQFHYISGYIYETVLLFTFITYITLFLHILYVKLKSSITKTIGKEAKILVYAGIRFTCDMVLNIIFHYVYVPTNPVASFALGCCYGVNNIILPPLLYLCIASSIRKDFFEFECKQKHKSAESASVCLKQNNHRCVQPAREELF</sequence>
<evidence type="ECO:0000313" key="2">
    <source>
        <dbReference type="EMBL" id="TKR72600.1"/>
    </source>
</evidence>
<keyword evidence="1" id="KW-1133">Transmembrane helix</keyword>
<protein>
    <recommendedName>
        <fullName evidence="4">7TM GPCR serpentine receptor class x (Srx) domain-containing protein</fullName>
    </recommendedName>
</protein>
<feature type="transmembrane region" description="Helical" evidence="1">
    <location>
        <begin position="34"/>
        <end position="53"/>
    </location>
</feature>
<gene>
    <name evidence="2" type="ORF">L596_020021</name>
</gene>
<reference evidence="2 3" key="1">
    <citation type="journal article" date="2015" name="Genome Biol.">
        <title>Comparative genomics of Steinernema reveals deeply conserved gene regulatory networks.</title>
        <authorList>
            <person name="Dillman A.R."/>
            <person name="Macchietto M."/>
            <person name="Porter C.F."/>
            <person name="Rogers A."/>
            <person name="Williams B."/>
            <person name="Antoshechkin I."/>
            <person name="Lee M.M."/>
            <person name="Goodwin Z."/>
            <person name="Lu X."/>
            <person name="Lewis E.E."/>
            <person name="Goodrich-Blair H."/>
            <person name="Stock S.P."/>
            <person name="Adams B.J."/>
            <person name="Sternberg P.W."/>
            <person name="Mortazavi A."/>
        </authorList>
    </citation>
    <scope>NUCLEOTIDE SEQUENCE [LARGE SCALE GENOMIC DNA]</scope>
    <source>
        <strain evidence="2 3">ALL</strain>
    </source>
</reference>
<keyword evidence="1" id="KW-0812">Transmembrane</keyword>
<dbReference type="EMBL" id="AZBU02000006">
    <property type="protein sequence ID" value="TKR72600.1"/>
    <property type="molecule type" value="Genomic_DNA"/>
</dbReference>
<reference evidence="2 3" key="2">
    <citation type="journal article" date="2019" name="G3 (Bethesda)">
        <title>Hybrid Assembly of the Genome of the Entomopathogenic Nematode Steinernema carpocapsae Identifies the X-Chromosome.</title>
        <authorList>
            <person name="Serra L."/>
            <person name="Macchietto M."/>
            <person name="Macias-Munoz A."/>
            <person name="McGill C.J."/>
            <person name="Rodriguez I.M."/>
            <person name="Rodriguez B."/>
            <person name="Murad R."/>
            <person name="Mortazavi A."/>
        </authorList>
    </citation>
    <scope>NUCLEOTIDE SEQUENCE [LARGE SCALE GENOMIC DNA]</scope>
    <source>
        <strain evidence="2 3">ALL</strain>
    </source>
</reference>
<evidence type="ECO:0000256" key="1">
    <source>
        <dbReference type="SAM" id="Phobius"/>
    </source>
</evidence>
<comment type="caution">
    <text evidence="2">The sequence shown here is derived from an EMBL/GenBank/DDBJ whole genome shotgun (WGS) entry which is preliminary data.</text>
</comment>
<keyword evidence="3" id="KW-1185">Reference proteome</keyword>
<evidence type="ECO:0000313" key="3">
    <source>
        <dbReference type="Proteomes" id="UP000298663"/>
    </source>
</evidence>
<name>A0A4U5MSD3_STECR</name>
<proteinExistence type="predicted"/>
<keyword evidence="1" id="KW-0472">Membrane</keyword>
<dbReference type="AlphaFoldDB" id="A0A4U5MSD3"/>
<feature type="transmembrane region" description="Helical" evidence="1">
    <location>
        <begin position="74"/>
        <end position="96"/>
    </location>
</feature>
<evidence type="ECO:0008006" key="4">
    <source>
        <dbReference type="Google" id="ProtNLM"/>
    </source>
</evidence>
<organism evidence="2 3">
    <name type="scientific">Steinernema carpocapsae</name>
    <name type="common">Entomopathogenic nematode</name>
    <dbReference type="NCBI Taxonomy" id="34508"/>
    <lineage>
        <taxon>Eukaryota</taxon>
        <taxon>Metazoa</taxon>
        <taxon>Ecdysozoa</taxon>
        <taxon>Nematoda</taxon>
        <taxon>Chromadorea</taxon>
        <taxon>Rhabditida</taxon>
        <taxon>Tylenchina</taxon>
        <taxon>Panagrolaimomorpha</taxon>
        <taxon>Strongyloidoidea</taxon>
        <taxon>Steinernematidae</taxon>
        <taxon>Steinernema</taxon>
    </lineage>
</organism>
<feature type="transmembrane region" description="Helical" evidence="1">
    <location>
        <begin position="102"/>
        <end position="126"/>
    </location>
</feature>
<accession>A0A4U5MSD3</accession>
<dbReference type="Proteomes" id="UP000298663">
    <property type="component" value="Unassembled WGS sequence"/>
</dbReference>